<gene>
    <name evidence="1" type="ORF">MHPYR_530003</name>
</gene>
<accession>A0A1Y5PHL7</accession>
<sequence>MLLFSRGTTANRAHQAVKLRGVNLEQSRADAYRVDAASGDPAANRPVVDAKPFGGFGERDQLGVSGTGGACFGHGFSSE</sequence>
<evidence type="ECO:0000313" key="1">
    <source>
        <dbReference type="EMBL" id="SBS78216.1"/>
    </source>
</evidence>
<protein>
    <submittedName>
        <fullName evidence="1">Uncharacterized protein</fullName>
    </submittedName>
</protein>
<dbReference type="AlphaFoldDB" id="A0A1Y5PHL7"/>
<dbReference type="EMBL" id="FLQS01000049">
    <property type="protein sequence ID" value="SBS78216.1"/>
    <property type="molecule type" value="Genomic_DNA"/>
</dbReference>
<reference evidence="1" key="1">
    <citation type="submission" date="2016-03" db="EMBL/GenBank/DDBJ databases">
        <authorList>
            <person name="Ploux O."/>
        </authorList>
    </citation>
    <scope>NUCLEOTIDE SEQUENCE</scope>
    <source>
        <strain evidence="1">UC10</strain>
    </source>
</reference>
<proteinExistence type="predicted"/>
<organism evidence="1">
    <name type="scientific">uncultured Mycobacterium sp</name>
    <dbReference type="NCBI Taxonomy" id="171292"/>
    <lineage>
        <taxon>Bacteria</taxon>
        <taxon>Bacillati</taxon>
        <taxon>Actinomycetota</taxon>
        <taxon>Actinomycetes</taxon>
        <taxon>Mycobacteriales</taxon>
        <taxon>Mycobacteriaceae</taxon>
        <taxon>Mycobacterium</taxon>
        <taxon>environmental samples</taxon>
    </lineage>
</organism>
<name>A0A1Y5PHL7_9MYCO</name>